<sequence length="303" mass="32006">MPTPSLHLGRFAPSPTGPLHPGSLVAALGSWLMARRAGGRWLVRVEDLDPPREQPGAALAQLRTLAAFGLHGDGPVLWQGARGAAYAEALERLLDGGDAFVCHCSRAALAETAGIHRQCVPGARRPDPAIRLRVPAGSSIGFEDAIHGHVHQDVASTVGDFVLRRTDGLWAYQLAVVVDDAAQGITDVVRGADLLDSTPRQILLQQRLGLPTPRYAHLPLVLDDAGRKLSKSQAAFPVDDRAPMPALHLAWQVLGQDPGAVDTARSPDGFLAAALAAFDPARIPRAPTGLHAAMHNTTVAHGD</sequence>
<dbReference type="GO" id="GO:0006400">
    <property type="term" value="P:tRNA modification"/>
    <property type="evidence" value="ECO:0007669"/>
    <property type="project" value="InterPro"/>
</dbReference>
<feature type="domain" description="Glutamyl/glutaminyl-tRNA synthetase class Ib catalytic" evidence="9">
    <location>
        <begin position="128"/>
        <end position="238"/>
    </location>
</feature>
<dbReference type="HAMAP" id="MF_01428">
    <property type="entry name" value="Glu_Q_tRNA_synth"/>
    <property type="match status" value="1"/>
</dbReference>
<dbReference type="SUPFAM" id="SSF52374">
    <property type="entry name" value="Nucleotidylyl transferase"/>
    <property type="match status" value="1"/>
</dbReference>
<dbReference type="GO" id="GO:0005524">
    <property type="term" value="F:ATP binding"/>
    <property type="evidence" value="ECO:0007669"/>
    <property type="project" value="UniProtKB-KW"/>
</dbReference>
<reference evidence="10 11" key="1">
    <citation type="submission" date="2019-08" db="EMBL/GenBank/DDBJ databases">
        <title>Luteimonas viscosus sp. nov., isolated from soil of a sunflower field.</title>
        <authorList>
            <person name="Jianli Z."/>
            <person name="Ying Z."/>
        </authorList>
    </citation>
    <scope>NUCLEOTIDE SEQUENCE [LARGE SCALE GENOMIC DNA]</scope>
    <source>
        <strain evidence="10 11">XBU10</strain>
    </source>
</reference>
<evidence type="ECO:0000256" key="4">
    <source>
        <dbReference type="ARBA" id="ARBA00022833"/>
    </source>
</evidence>
<gene>
    <name evidence="7" type="primary">gluQ</name>
    <name evidence="10" type="ORF">FZO89_01400</name>
</gene>
<dbReference type="GO" id="GO:0005829">
    <property type="term" value="C:cytosol"/>
    <property type="evidence" value="ECO:0007669"/>
    <property type="project" value="TreeGrafter"/>
</dbReference>
<dbReference type="GO" id="GO:0004818">
    <property type="term" value="F:glutamate-tRNA ligase activity"/>
    <property type="evidence" value="ECO:0007669"/>
    <property type="project" value="TreeGrafter"/>
</dbReference>
<dbReference type="NCBIfam" id="TIGR03838">
    <property type="entry name" value="queuosine_YadB"/>
    <property type="match status" value="1"/>
</dbReference>
<dbReference type="InterPro" id="IPR022380">
    <property type="entry name" value="Glu-Q_tRNA(Asp)_Synthase"/>
</dbReference>
<evidence type="ECO:0000256" key="3">
    <source>
        <dbReference type="ARBA" id="ARBA00022741"/>
    </source>
</evidence>
<keyword evidence="1 7" id="KW-0436">Ligase</keyword>
<dbReference type="AlphaFoldDB" id="A0A5D4XKG8"/>
<dbReference type="PANTHER" id="PTHR43311">
    <property type="entry name" value="GLUTAMATE--TRNA LIGASE"/>
    <property type="match status" value="1"/>
</dbReference>
<dbReference type="InterPro" id="IPR020058">
    <property type="entry name" value="Glu/Gln-tRNA-synth_Ib_cat-dom"/>
</dbReference>
<dbReference type="GO" id="GO:0006424">
    <property type="term" value="P:glutamyl-tRNA aminoacylation"/>
    <property type="evidence" value="ECO:0007669"/>
    <property type="project" value="InterPro"/>
</dbReference>
<evidence type="ECO:0000256" key="8">
    <source>
        <dbReference type="RuleBase" id="RU363037"/>
    </source>
</evidence>
<dbReference type="PRINTS" id="PR00987">
    <property type="entry name" value="TRNASYNTHGLU"/>
</dbReference>
<evidence type="ECO:0000256" key="2">
    <source>
        <dbReference type="ARBA" id="ARBA00022723"/>
    </source>
</evidence>
<evidence type="ECO:0000313" key="11">
    <source>
        <dbReference type="Proteomes" id="UP000324973"/>
    </source>
</evidence>
<evidence type="ECO:0000256" key="5">
    <source>
        <dbReference type="ARBA" id="ARBA00022840"/>
    </source>
</evidence>
<name>A0A5D4XKG8_9GAMM</name>
<dbReference type="Gene3D" id="3.90.800.10">
    <property type="entry name" value="Glutamyl-tRNA Synthetase, Domain 3"/>
    <property type="match status" value="1"/>
</dbReference>
<dbReference type="RefSeq" id="WP_149101588.1">
    <property type="nucleotide sequence ID" value="NZ_VTFT01000001.1"/>
</dbReference>
<keyword evidence="6 7" id="KW-0030">Aminoacyl-tRNA synthetase</keyword>
<dbReference type="Proteomes" id="UP000324973">
    <property type="component" value="Unassembled WGS sequence"/>
</dbReference>
<evidence type="ECO:0000256" key="6">
    <source>
        <dbReference type="ARBA" id="ARBA00023146"/>
    </source>
</evidence>
<comment type="caution">
    <text evidence="7">Lacks conserved residue(s) required for the propagation of feature annotation.</text>
</comment>
<evidence type="ECO:0000256" key="1">
    <source>
        <dbReference type="ARBA" id="ARBA00022598"/>
    </source>
</evidence>
<keyword evidence="11" id="KW-1185">Reference proteome</keyword>
<keyword evidence="4" id="KW-0862">Zinc</keyword>
<protein>
    <recommendedName>
        <fullName evidence="7">Glutamyl-Q tRNA(Asp) synthetase</fullName>
        <shortName evidence="7">Glu-Q-RSs</shortName>
        <ecNumber evidence="7">6.1.1.-</ecNumber>
    </recommendedName>
</protein>
<dbReference type="OrthoDB" id="9807503at2"/>
<feature type="binding site" evidence="7">
    <location>
        <position position="231"/>
    </location>
    <ligand>
        <name>ATP</name>
        <dbReference type="ChEBI" id="CHEBI:30616"/>
    </ligand>
</feature>
<comment type="similarity">
    <text evidence="7">Belongs to the class-I aminoacyl-tRNA synthetase family. GluQ subfamily.</text>
</comment>
<feature type="short sequence motif" description="'HIGH' region" evidence="7">
    <location>
        <begin position="13"/>
        <end position="23"/>
    </location>
</feature>
<evidence type="ECO:0000259" key="9">
    <source>
        <dbReference type="Pfam" id="PF00749"/>
    </source>
</evidence>
<feature type="binding site" evidence="7">
    <location>
        <position position="172"/>
    </location>
    <ligand>
        <name>L-glutamate</name>
        <dbReference type="ChEBI" id="CHEBI:29985"/>
    </ligand>
</feature>
<dbReference type="GO" id="GO:0008270">
    <property type="term" value="F:zinc ion binding"/>
    <property type="evidence" value="ECO:0007669"/>
    <property type="project" value="InterPro"/>
</dbReference>
<evidence type="ECO:0000256" key="7">
    <source>
        <dbReference type="HAMAP-Rule" id="MF_01428"/>
    </source>
</evidence>
<proteinExistence type="inferred from homology"/>
<comment type="function">
    <text evidence="7">Catalyzes the tRNA-independent activation of glutamate in presence of ATP and the subsequent transfer of glutamate onto a tRNA(Asp). Glutamate is transferred on the 2-amino-5-(4,5-dihydroxy-2-cyclopenten-1-yl) moiety of the queuosine in the wobble position of the QUC anticodon.</text>
</comment>
<accession>A0A5D4XKG8</accession>
<keyword evidence="2" id="KW-0479">Metal-binding</keyword>
<organism evidence="10 11">
    <name type="scientific">Luteimonas viscosa</name>
    <dbReference type="NCBI Taxonomy" id="1132694"/>
    <lineage>
        <taxon>Bacteria</taxon>
        <taxon>Pseudomonadati</taxon>
        <taxon>Pseudomonadota</taxon>
        <taxon>Gammaproteobacteria</taxon>
        <taxon>Lysobacterales</taxon>
        <taxon>Lysobacteraceae</taxon>
        <taxon>Luteimonas</taxon>
    </lineage>
</organism>
<feature type="binding site" evidence="7">
    <location>
        <begin position="10"/>
        <end position="14"/>
    </location>
    <ligand>
        <name>L-glutamate</name>
        <dbReference type="ChEBI" id="CHEBI:29985"/>
    </ligand>
</feature>
<dbReference type="PANTHER" id="PTHR43311:SF1">
    <property type="entry name" value="GLUTAMYL-Q TRNA(ASP) SYNTHETASE"/>
    <property type="match status" value="1"/>
</dbReference>
<dbReference type="Gene3D" id="3.40.50.620">
    <property type="entry name" value="HUPs"/>
    <property type="match status" value="1"/>
</dbReference>
<dbReference type="InterPro" id="IPR049940">
    <property type="entry name" value="GluQ/Sye"/>
</dbReference>
<comment type="caution">
    <text evidence="10">The sequence shown here is derived from an EMBL/GenBank/DDBJ whole genome shotgun (WGS) entry which is preliminary data.</text>
</comment>
<keyword evidence="3 7" id="KW-0547">Nucleotide-binding</keyword>
<feature type="domain" description="Glutamyl/glutaminyl-tRNA synthetase class Ib catalytic" evidence="9">
    <location>
        <begin position="10"/>
        <end position="113"/>
    </location>
</feature>
<dbReference type="Pfam" id="PF00749">
    <property type="entry name" value="tRNA-synt_1c"/>
    <property type="match status" value="2"/>
</dbReference>
<dbReference type="InterPro" id="IPR000924">
    <property type="entry name" value="Glu/Gln-tRNA-synth"/>
</dbReference>
<keyword evidence="8" id="KW-0648">Protein biosynthesis</keyword>
<dbReference type="NCBIfam" id="NF004314">
    <property type="entry name" value="PRK05710.1-3"/>
    <property type="match status" value="1"/>
</dbReference>
<dbReference type="EMBL" id="VTFT01000001">
    <property type="protein sequence ID" value="TYT25039.1"/>
    <property type="molecule type" value="Genomic_DNA"/>
</dbReference>
<evidence type="ECO:0000313" key="10">
    <source>
        <dbReference type="EMBL" id="TYT25039.1"/>
    </source>
</evidence>
<dbReference type="InterPro" id="IPR014729">
    <property type="entry name" value="Rossmann-like_a/b/a_fold"/>
</dbReference>
<feature type="short sequence motif" description="'KMSKS' region" evidence="7">
    <location>
        <begin position="228"/>
        <end position="232"/>
    </location>
</feature>
<feature type="binding site" evidence="7">
    <location>
        <position position="46"/>
    </location>
    <ligand>
        <name>L-glutamate</name>
        <dbReference type="ChEBI" id="CHEBI:29985"/>
    </ligand>
</feature>
<feature type="binding site" evidence="7">
    <location>
        <position position="190"/>
    </location>
    <ligand>
        <name>L-glutamate</name>
        <dbReference type="ChEBI" id="CHEBI:29985"/>
    </ligand>
</feature>
<keyword evidence="5 7" id="KW-0067">ATP-binding</keyword>
<dbReference type="EC" id="6.1.1.-" evidence="7"/>